<sequence>MFSTSPNASTSSLLPKKSSSKDYESAFATLSSSFGFSGGAPALPRKAKTHSTPSASSTSFTTPRSPPTQQKNYEAAFGSLSSAYGFNGRAPSLPSKKGFTSGQWVGHVGAAFILQDTYNTEETPFTYQFDYLMPCWKTFEASKPT</sequence>
<evidence type="ECO:0000313" key="2">
    <source>
        <dbReference type="EMBL" id="RDB17515.1"/>
    </source>
</evidence>
<gene>
    <name evidence="2" type="ORF">Hypma_001200</name>
</gene>
<evidence type="ECO:0000256" key="1">
    <source>
        <dbReference type="SAM" id="MobiDB-lite"/>
    </source>
</evidence>
<proteinExistence type="predicted"/>
<organism evidence="2 3">
    <name type="scientific">Hypsizygus marmoreus</name>
    <name type="common">White beech mushroom</name>
    <name type="synonym">Agaricus marmoreus</name>
    <dbReference type="NCBI Taxonomy" id="39966"/>
    <lineage>
        <taxon>Eukaryota</taxon>
        <taxon>Fungi</taxon>
        <taxon>Dikarya</taxon>
        <taxon>Basidiomycota</taxon>
        <taxon>Agaricomycotina</taxon>
        <taxon>Agaricomycetes</taxon>
        <taxon>Agaricomycetidae</taxon>
        <taxon>Agaricales</taxon>
        <taxon>Tricholomatineae</taxon>
        <taxon>Lyophyllaceae</taxon>
        <taxon>Hypsizygus</taxon>
    </lineage>
</organism>
<name>A0A369JAQ0_HYPMA</name>
<dbReference type="OrthoDB" id="3215388at2759"/>
<dbReference type="AlphaFoldDB" id="A0A369JAQ0"/>
<keyword evidence="3" id="KW-1185">Reference proteome</keyword>
<evidence type="ECO:0000313" key="3">
    <source>
        <dbReference type="Proteomes" id="UP000076154"/>
    </source>
</evidence>
<accession>A0A369JAQ0</accession>
<comment type="caution">
    <text evidence="2">The sequence shown here is derived from an EMBL/GenBank/DDBJ whole genome shotgun (WGS) entry which is preliminary data.</text>
</comment>
<dbReference type="InParanoid" id="A0A369JAQ0"/>
<protein>
    <submittedName>
        <fullName evidence="2">Uncharacterized protein</fullName>
    </submittedName>
</protein>
<feature type="compositionally biased region" description="Low complexity" evidence="1">
    <location>
        <begin position="50"/>
        <end position="63"/>
    </location>
</feature>
<feature type="region of interest" description="Disordered" evidence="1">
    <location>
        <begin position="33"/>
        <end position="71"/>
    </location>
</feature>
<dbReference type="EMBL" id="LUEZ02000110">
    <property type="protein sequence ID" value="RDB17515.1"/>
    <property type="molecule type" value="Genomic_DNA"/>
</dbReference>
<reference evidence="2" key="1">
    <citation type="submission" date="2018-04" db="EMBL/GenBank/DDBJ databases">
        <title>Whole genome sequencing of Hypsizygus marmoreus.</title>
        <authorList>
            <person name="Choi I.-G."/>
            <person name="Min B."/>
            <person name="Kim J.-G."/>
            <person name="Kim S."/>
            <person name="Oh Y.-L."/>
            <person name="Kong W.-S."/>
            <person name="Park H."/>
            <person name="Jeong J."/>
            <person name="Song E.-S."/>
        </authorList>
    </citation>
    <scope>NUCLEOTIDE SEQUENCE [LARGE SCALE GENOMIC DNA]</scope>
    <source>
        <strain evidence="2">51987-8</strain>
    </source>
</reference>
<dbReference type="Proteomes" id="UP000076154">
    <property type="component" value="Unassembled WGS sequence"/>
</dbReference>